<gene>
    <name evidence="2" type="ORF">AAE02nite_49230</name>
</gene>
<proteinExistence type="predicted"/>
<keyword evidence="3" id="KW-1185">Reference proteome</keyword>
<dbReference type="GO" id="GO:0008889">
    <property type="term" value="F:glycerophosphodiester phosphodiesterase activity"/>
    <property type="evidence" value="ECO:0007669"/>
    <property type="project" value="TreeGrafter"/>
</dbReference>
<dbReference type="AlphaFoldDB" id="A0A512B5M3"/>
<organism evidence="2 3">
    <name type="scientific">Adhaeribacter aerolatus</name>
    <dbReference type="NCBI Taxonomy" id="670289"/>
    <lineage>
        <taxon>Bacteria</taxon>
        <taxon>Pseudomonadati</taxon>
        <taxon>Bacteroidota</taxon>
        <taxon>Cytophagia</taxon>
        <taxon>Cytophagales</taxon>
        <taxon>Hymenobacteraceae</taxon>
        <taxon>Adhaeribacter</taxon>
    </lineage>
</organism>
<evidence type="ECO:0000313" key="3">
    <source>
        <dbReference type="Proteomes" id="UP000321532"/>
    </source>
</evidence>
<dbReference type="GO" id="GO:0006580">
    <property type="term" value="P:ethanolamine metabolic process"/>
    <property type="evidence" value="ECO:0007669"/>
    <property type="project" value="TreeGrafter"/>
</dbReference>
<dbReference type="InterPro" id="IPR017946">
    <property type="entry name" value="PLC-like_Pdiesterase_TIM-brl"/>
</dbReference>
<evidence type="ECO:0000313" key="2">
    <source>
        <dbReference type="EMBL" id="GEO07259.1"/>
    </source>
</evidence>
<dbReference type="InterPro" id="IPR030395">
    <property type="entry name" value="GP_PDE_dom"/>
</dbReference>
<dbReference type="Proteomes" id="UP000321532">
    <property type="component" value="Unassembled WGS sequence"/>
</dbReference>
<accession>A0A512B5M3</accession>
<comment type="caution">
    <text evidence="2">The sequence shown here is derived from an EMBL/GenBank/DDBJ whole genome shotgun (WGS) entry which is preliminary data.</text>
</comment>
<dbReference type="CDD" id="cd08566">
    <property type="entry name" value="GDPD_AtGDE_like"/>
    <property type="match status" value="1"/>
</dbReference>
<sequence length="317" mass="35621">MDFKARSWLLGFAIAYLLLSTGQAQTGGLNRFNINSPQELKSFFKYSPDRIPFISAHRGGARKGYPENCIATFENTLRHTPAIMEVDPRYTKDSVIVLLHDATLDRTTNGKGKVADYTWAELQKLKLKDTEGNLTEYKIPTLDEALTWAKGKTILILDKKDVPIAVRVKKILEHKAEASAMVMAYNYEEARQSYRLSPDIMMEVFVPNQEKLKEFDKTGVPWENTVAFISHAKANDEALYGLLHQRGVMCMIGSSRIYDKEFVQGKTDVYEEIIKDGADIIEADLAIEAGAGIRNLLPKKSAKSKYFITAGTAKKTL</sequence>
<reference evidence="2 3" key="1">
    <citation type="submission" date="2019-07" db="EMBL/GenBank/DDBJ databases">
        <title>Whole genome shotgun sequence of Adhaeribacter aerolatus NBRC 106133.</title>
        <authorList>
            <person name="Hosoyama A."/>
            <person name="Uohara A."/>
            <person name="Ohji S."/>
            <person name="Ichikawa N."/>
        </authorList>
    </citation>
    <scope>NUCLEOTIDE SEQUENCE [LARGE SCALE GENOMIC DNA]</scope>
    <source>
        <strain evidence="2 3">NBRC 106133</strain>
    </source>
</reference>
<dbReference type="SUPFAM" id="SSF51695">
    <property type="entry name" value="PLC-like phosphodiesterases"/>
    <property type="match status" value="1"/>
</dbReference>
<dbReference type="PANTHER" id="PTHR46320">
    <property type="entry name" value="GLYCEROPHOSPHODIESTER PHOSPHODIESTERASE 1"/>
    <property type="match status" value="1"/>
</dbReference>
<protein>
    <recommendedName>
        <fullName evidence="1">GP-PDE domain-containing protein</fullName>
    </recommendedName>
</protein>
<evidence type="ECO:0000259" key="1">
    <source>
        <dbReference type="PROSITE" id="PS51704"/>
    </source>
</evidence>
<dbReference type="PANTHER" id="PTHR46320:SF1">
    <property type="entry name" value="GLYCEROPHOSPHODIESTER PHOSPHODIESTERASE 1"/>
    <property type="match status" value="1"/>
</dbReference>
<dbReference type="GO" id="GO:0070291">
    <property type="term" value="P:N-acylethanolamine metabolic process"/>
    <property type="evidence" value="ECO:0007669"/>
    <property type="project" value="TreeGrafter"/>
</dbReference>
<dbReference type="GO" id="GO:0006644">
    <property type="term" value="P:phospholipid metabolic process"/>
    <property type="evidence" value="ECO:0007669"/>
    <property type="project" value="TreeGrafter"/>
</dbReference>
<dbReference type="PROSITE" id="PS51704">
    <property type="entry name" value="GP_PDE"/>
    <property type="match status" value="1"/>
</dbReference>
<name>A0A512B5M3_9BACT</name>
<dbReference type="GO" id="GO:0005886">
    <property type="term" value="C:plasma membrane"/>
    <property type="evidence" value="ECO:0007669"/>
    <property type="project" value="TreeGrafter"/>
</dbReference>
<dbReference type="EMBL" id="BJYS01000055">
    <property type="protein sequence ID" value="GEO07259.1"/>
    <property type="molecule type" value="Genomic_DNA"/>
</dbReference>
<feature type="domain" description="GP-PDE" evidence="1">
    <location>
        <begin position="52"/>
        <end position="293"/>
    </location>
</feature>
<dbReference type="Gene3D" id="3.20.20.190">
    <property type="entry name" value="Phosphatidylinositol (PI) phosphodiesterase"/>
    <property type="match status" value="1"/>
</dbReference>
<dbReference type="Pfam" id="PF03009">
    <property type="entry name" value="GDPD"/>
    <property type="match status" value="1"/>
</dbReference>